<proteinExistence type="predicted"/>
<evidence type="ECO:0000313" key="2">
    <source>
        <dbReference type="Proteomes" id="UP001159363"/>
    </source>
</evidence>
<organism evidence="1 2">
    <name type="scientific">Dryococelus australis</name>
    <dbReference type="NCBI Taxonomy" id="614101"/>
    <lineage>
        <taxon>Eukaryota</taxon>
        <taxon>Metazoa</taxon>
        <taxon>Ecdysozoa</taxon>
        <taxon>Arthropoda</taxon>
        <taxon>Hexapoda</taxon>
        <taxon>Insecta</taxon>
        <taxon>Pterygota</taxon>
        <taxon>Neoptera</taxon>
        <taxon>Polyneoptera</taxon>
        <taxon>Phasmatodea</taxon>
        <taxon>Verophasmatodea</taxon>
        <taxon>Anareolatae</taxon>
        <taxon>Phasmatidae</taxon>
        <taxon>Eurycanthinae</taxon>
        <taxon>Dryococelus</taxon>
    </lineage>
</organism>
<reference evidence="1 2" key="1">
    <citation type="submission" date="2023-02" db="EMBL/GenBank/DDBJ databases">
        <title>LHISI_Scaffold_Assembly.</title>
        <authorList>
            <person name="Stuart O.P."/>
            <person name="Cleave R."/>
            <person name="Magrath M.J.L."/>
            <person name="Mikheyev A.S."/>
        </authorList>
    </citation>
    <scope>NUCLEOTIDE SEQUENCE [LARGE SCALE GENOMIC DNA]</scope>
    <source>
        <strain evidence="1">Daus_M_001</strain>
        <tissue evidence="1">Leg muscle</tissue>
    </source>
</reference>
<accession>A0ABQ9H8A7</accession>
<protein>
    <submittedName>
        <fullName evidence="1">Uncharacterized protein</fullName>
    </submittedName>
</protein>
<gene>
    <name evidence="1" type="ORF">PR048_016810</name>
</gene>
<keyword evidence="2" id="KW-1185">Reference proteome</keyword>
<comment type="caution">
    <text evidence="1">The sequence shown here is derived from an EMBL/GenBank/DDBJ whole genome shotgun (WGS) entry which is preliminary data.</text>
</comment>
<name>A0ABQ9H8A7_9NEOP</name>
<dbReference type="EMBL" id="JARBHB010000006">
    <property type="protein sequence ID" value="KAJ8880343.1"/>
    <property type="molecule type" value="Genomic_DNA"/>
</dbReference>
<dbReference type="Proteomes" id="UP001159363">
    <property type="component" value="Chromosome 5"/>
</dbReference>
<sequence>MKAITIYTRSHAVLRAARSTRPCLQWTRMSSNPHGRCPRRFSRRNLRERAEIRSCSRESLGGDREFSNSKELSFIAPTAACEDLPSASASVDERSMVASILLQFPRCAPTVVELVPVYTRLSGNSSKFIGSWRATVAERLARSPPTKAIRAQSPAGSLDFHKKESCWTMPLVGGSSRGSPVSPVPSFRRRSIFTPITLIDSEGLAAKSRSNLHSLIGRLFSESTNETRRKVCSELTRVQDCRTDSISKLTWENLADMQTTAAGLLWFEDTLHGSPVCRNEDTYLKKFQSVLLRRTASFGELRQSIVIKFSRLVAEDVLFKLGN</sequence>
<evidence type="ECO:0000313" key="1">
    <source>
        <dbReference type="EMBL" id="KAJ8880343.1"/>
    </source>
</evidence>